<feature type="chain" id="PRO_5028042416" evidence="4">
    <location>
        <begin position="23"/>
        <end position="547"/>
    </location>
</feature>
<organism evidence="5 6">
    <name type="scientific">Dinoponera quadriceps</name>
    <name type="common">South American ant</name>
    <dbReference type="NCBI Taxonomy" id="609295"/>
    <lineage>
        <taxon>Eukaryota</taxon>
        <taxon>Metazoa</taxon>
        <taxon>Ecdysozoa</taxon>
        <taxon>Arthropoda</taxon>
        <taxon>Hexapoda</taxon>
        <taxon>Insecta</taxon>
        <taxon>Pterygota</taxon>
        <taxon>Neoptera</taxon>
        <taxon>Endopterygota</taxon>
        <taxon>Hymenoptera</taxon>
        <taxon>Apocrita</taxon>
        <taxon>Aculeata</taxon>
        <taxon>Formicoidea</taxon>
        <taxon>Formicidae</taxon>
        <taxon>Ponerinae</taxon>
        <taxon>Ponerini</taxon>
        <taxon>Dinoponera</taxon>
    </lineage>
</organism>
<dbReference type="SMART" id="SM00369">
    <property type="entry name" value="LRR_TYP"/>
    <property type="match status" value="9"/>
</dbReference>
<keyword evidence="1" id="KW-0433">Leucine-rich repeat</keyword>
<keyword evidence="4" id="KW-0732">Signal</keyword>
<protein>
    <submittedName>
        <fullName evidence="6">Leucine-rich repeats and immunoglobulin-like domains protein 1</fullName>
    </submittedName>
</protein>
<dbReference type="GeneID" id="106750580"/>
<dbReference type="SMART" id="SM00364">
    <property type="entry name" value="LRR_BAC"/>
    <property type="match status" value="6"/>
</dbReference>
<evidence type="ECO:0000256" key="1">
    <source>
        <dbReference type="ARBA" id="ARBA00022614"/>
    </source>
</evidence>
<keyword evidence="3" id="KW-0472">Membrane</keyword>
<keyword evidence="2" id="KW-0677">Repeat</keyword>
<proteinExistence type="predicted"/>
<dbReference type="KEGG" id="dqu:106750580"/>
<evidence type="ECO:0000256" key="2">
    <source>
        <dbReference type="ARBA" id="ARBA00022737"/>
    </source>
</evidence>
<dbReference type="PROSITE" id="PS51450">
    <property type="entry name" value="LRR"/>
    <property type="match status" value="5"/>
</dbReference>
<gene>
    <name evidence="6" type="primary">LOC106750580</name>
</gene>
<reference evidence="6" key="1">
    <citation type="submission" date="2025-08" db="UniProtKB">
        <authorList>
            <consortium name="RefSeq"/>
        </authorList>
    </citation>
    <scope>IDENTIFICATION</scope>
</reference>
<dbReference type="PANTHER" id="PTHR24366">
    <property type="entry name" value="IG(IMMUNOGLOBULIN) AND LRR(LEUCINE RICH REPEAT) DOMAINS"/>
    <property type="match status" value="1"/>
</dbReference>
<dbReference type="Gene3D" id="3.80.10.10">
    <property type="entry name" value="Ribonuclease Inhibitor"/>
    <property type="match status" value="3"/>
</dbReference>
<dbReference type="PANTHER" id="PTHR24366:SF96">
    <property type="entry name" value="LEUCINE RICH REPEAT CONTAINING 53"/>
    <property type="match status" value="1"/>
</dbReference>
<keyword evidence="5" id="KW-1185">Reference proteome</keyword>
<keyword evidence="3" id="KW-0812">Transmembrane</keyword>
<dbReference type="InterPro" id="IPR001611">
    <property type="entry name" value="Leu-rich_rpt"/>
</dbReference>
<dbReference type="Pfam" id="PF00560">
    <property type="entry name" value="LRR_1"/>
    <property type="match status" value="2"/>
</dbReference>
<dbReference type="AlphaFoldDB" id="A0A6P3Y927"/>
<feature type="transmembrane region" description="Helical" evidence="3">
    <location>
        <begin position="510"/>
        <end position="532"/>
    </location>
</feature>
<keyword evidence="3" id="KW-1133">Transmembrane helix</keyword>
<evidence type="ECO:0000313" key="5">
    <source>
        <dbReference type="Proteomes" id="UP000515204"/>
    </source>
</evidence>
<accession>A0A6P3Y927</accession>
<dbReference type="InterPro" id="IPR032675">
    <property type="entry name" value="LRR_dom_sf"/>
</dbReference>
<evidence type="ECO:0000256" key="3">
    <source>
        <dbReference type="SAM" id="Phobius"/>
    </source>
</evidence>
<dbReference type="Pfam" id="PF13855">
    <property type="entry name" value="LRR_8"/>
    <property type="match status" value="1"/>
</dbReference>
<dbReference type="SUPFAM" id="SSF52058">
    <property type="entry name" value="L domain-like"/>
    <property type="match status" value="1"/>
</dbReference>
<dbReference type="Pfam" id="PF13516">
    <property type="entry name" value="LRR_6"/>
    <property type="match status" value="1"/>
</dbReference>
<dbReference type="RefSeq" id="XP_014486507.1">
    <property type="nucleotide sequence ID" value="XM_014631021.1"/>
</dbReference>
<sequence length="547" mass="62372">MFNTASIVTLLVLTVWSNECLCDICKVCECVNTDSGLVARCRGKFVDESFNYEFITMNERQPLYKLVLTENLGAVLSTSQIRKKMKYLKQLDLSGNQLENVHAVIFQDLHNLEDLSYSDNRLSSFDISILNTNSALLRLNLSHNEINRLERSSYCTLPSLKVLDLSHNNLTDFRDFLDAVPRLEHLDLSSNSLSNLEASLAYMEFLKSLRISDNFLLSLNFVHLPLRLKELHAKGNLISVLEAPKKILIHVLNLENNRIIDLTGEEFTLLEELRHLNVRGNSLSGFPPVTLKHIKSLDLSFNNLTTIPESISTTYFPALKVLKVSGNRLEDLILQSELKLEAFEASHMDTIEEIREDTFGRLSPRENGCINVTISNCSKLRAIAEDAFRYMNVCSLDLSNNRFAHFPSRLISDSRNKNPNYLVNLQGNPLVCNCSLQWMLDELVPYLYKTQPRLLEELRCAGPPVFAKLRLAHWYRWQNKEFCSALSERMIINVAGVSSRQKTTFNSSSGMLIALGVTATIFAILMMIGIMLTRKVVLKKRRVNRRF</sequence>
<dbReference type="Proteomes" id="UP000515204">
    <property type="component" value="Unplaced"/>
</dbReference>
<name>A0A6P3Y927_DINQU</name>
<dbReference type="InterPro" id="IPR003591">
    <property type="entry name" value="Leu-rich_rpt_typical-subtyp"/>
</dbReference>
<evidence type="ECO:0000313" key="6">
    <source>
        <dbReference type="RefSeq" id="XP_014486507.1"/>
    </source>
</evidence>
<dbReference type="PRINTS" id="PR00019">
    <property type="entry name" value="LEURICHRPT"/>
</dbReference>
<evidence type="ECO:0000256" key="4">
    <source>
        <dbReference type="SAM" id="SignalP"/>
    </source>
</evidence>
<dbReference type="OrthoDB" id="1600340at2759"/>
<feature type="signal peptide" evidence="4">
    <location>
        <begin position="1"/>
        <end position="22"/>
    </location>
</feature>
<dbReference type="SMART" id="SM00365">
    <property type="entry name" value="LRR_SD22"/>
    <property type="match status" value="5"/>
</dbReference>